<feature type="region of interest" description="Disordered" evidence="1">
    <location>
        <begin position="19"/>
        <end position="41"/>
    </location>
</feature>
<protein>
    <submittedName>
        <fullName evidence="2">Uncharacterized protein</fullName>
    </submittedName>
</protein>
<dbReference type="EMBL" id="BKCJ011149371">
    <property type="protein sequence ID" value="GFC94554.1"/>
    <property type="molecule type" value="Genomic_DNA"/>
</dbReference>
<gene>
    <name evidence="2" type="ORF">Tci_866524</name>
</gene>
<comment type="caution">
    <text evidence="2">The sequence shown here is derived from an EMBL/GenBank/DDBJ whole genome shotgun (WGS) entry which is preliminary data.</text>
</comment>
<reference evidence="2" key="1">
    <citation type="journal article" date="2019" name="Sci. Rep.">
        <title>Draft genome of Tanacetum cinerariifolium, the natural source of mosquito coil.</title>
        <authorList>
            <person name="Yamashiro T."/>
            <person name="Shiraishi A."/>
            <person name="Satake H."/>
            <person name="Nakayama K."/>
        </authorList>
    </citation>
    <scope>NUCLEOTIDE SEQUENCE</scope>
</reference>
<accession>A0A699SAJ0</accession>
<name>A0A699SAJ0_TANCI</name>
<organism evidence="2">
    <name type="scientific">Tanacetum cinerariifolium</name>
    <name type="common">Dalmatian daisy</name>
    <name type="synonym">Chrysanthemum cinerariifolium</name>
    <dbReference type="NCBI Taxonomy" id="118510"/>
    <lineage>
        <taxon>Eukaryota</taxon>
        <taxon>Viridiplantae</taxon>
        <taxon>Streptophyta</taxon>
        <taxon>Embryophyta</taxon>
        <taxon>Tracheophyta</taxon>
        <taxon>Spermatophyta</taxon>
        <taxon>Magnoliopsida</taxon>
        <taxon>eudicotyledons</taxon>
        <taxon>Gunneridae</taxon>
        <taxon>Pentapetalae</taxon>
        <taxon>asterids</taxon>
        <taxon>campanulids</taxon>
        <taxon>Asterales</taxon>
        <taxon>Asteraceae</taxon>
        <taxon>Asteroideae</taxon>
        <taxon>Anthemideae</taxon>
        <taxon>Anthemidinae</taxon>
        <taxon>Tanacetum</taxon>
    </lineage>
</organism>
<dbReference type="AlphaFoldDB" id="A0A699SAJ0"/>
<proteinExistence type="predicted"/>
<evidence type="ECO:0000256" key="1">
    <source>
        <dbReference type="SAM" id="MobiDB-lite"/>
    </source>
</evidence>
<sequence length="41" mass="4560">EAVEDFDAEESFAVEIRPTGRNAGCSSDMSKRRRLVVDNSD</sequence>
<feature type="non-terminal residue" evidence="2">
    <location>
        <position position="1"/>
    </location>
</feature>
<evidence type="ECO:0000313" key="2">
    <source>
        <dbReference type="EMBL" id="GFC94554.1"/>
    </source>
</evidence>